<evidence type="ECO:0000313" key="2">
    <source>
        <dbReference type="Proteomes" id="UP000828307"/>
    </source>
</evidence>
<keyword evidence="2" id="KW-1185">Reference proteome</keyword>
<accession>A0AA92N803</accession>
<dbReference type="GeneID" id="77954493"/>
<dbReference type="RefSeq" id="YP_010678103.1">
    <property type="nucleotide sequence ID" value="NC_071030.1"/>
</dbReference>
<organism evidence="1 2">
    <name type="scientific">Arthrobacter phage Kaylissa</name>
    <dbReference type="NCBI Taxonomy" id="2835951"/>
    <lineage>
        <taxon>Viruses</taxon>
        <taxon>Duplodnaviria</taxon>
        <taxon>Heunggongvirae</taxon>
        <taxon>Uroviricota</taxon>
        <taxon>Caudoviricetes</taxon>
        <taxon>Casidaviridae</taxon>
        <taxon>Yangvirus</taxon>
        <taxon>Yangvirus kaylissa</taxon>
    </lineage>
</organism>
<name>A0AA92N803_9CAUD</name>
<protein>
    <submittedName>
        <fullName evidence="1">Uncharacterized protein</fullName>
    </submittedName>
</protein>
<dbReference type="EMBL" id="MZ005682">
    <property type="protein sequence ID" value="QXO14591.1"/>
    <property type="molecule type" value="Genomic_DNA"/>
</dbReference>
<gene>
    <name evidence="1" type="primary">57</name>
    <name evidence="1" type="ORF">SEA_KAYLISSA_57</name>
</gene>
<dbReference type="Proteomes" id="UP000828307">
    <property type="component" value="Segment"/>
</dbReference>
<dbReference type="KEGG" id="vg:77954493"/>
<proteinExistence type="predicted"/>
<sequence>MADTELSYTDAEGERYVAVREEGLVKLRVYAPASHGGELLNEILFYTAEVDKIAALLIRATYS</sequence>
<evidence type="ECO:0000313" key="1">
    <source>
        <dbReference type="EMBL" id="QXO14591.1"/>
    </source>
</evidence>
<reference evidence="1 2" key="1">
    <citation type="submission" date="2021-04" db="EMBL/GenBank/DDBJ databases">
        <authorList>
            <person name="Kamruzzaman M.A."/>
            <person name="Dewar K."/>
            <person name="Aftab B."/>
            <person name="Banker N."/>
            <person name="Cha Y."/>
            <person name="Chothani M."/>
            <person name="Dar H."/>
            <person name="Gadula S."/>
            <person name="Gajera P."/>
            <person name="Hussain A.-R."/>
            <person name="Jawad W."/>
            <person name="Khalfan F."/>
            <person name="Lee Y.J."/>
            <person name="Multani H.K."/>
            <person name="Pallothu N."/>
            <person name="Pietraru A."/>
            <person name="Unan M."/>
            <person name="Vathappallil P.V."/>
            <person name="Zaman A.A."/>
            <person name="Holloway J.R."/>
            <person name="Gibb B.P."/>
            <person name="Furlong K.P."/>
            <person name="Rudner A.D."/>
            <person name="Beyer A.R."/>
            <person name="Chong R.A."/>
            <person name="Edgington N.P."/>
            <person name="Freise A.C."/>
            <person name="Garcia Costas A.M."/>
            <person name="Klyczek K.K."/>
            <person name="Swerdlow S.J."/>
            <person name="Garlena R.A."/>
            <person name="Russell D.A."/>
            <person name="Jacobs-Sera D."/>
            <person name="Hatfull G.F."/>
        </authorList>
    </citation>
    <scope>NUCLEOTIDE SEQUENCE [LARGE SCALE GENOMIC DNA]</scope>
</reference>